<evidence type="ECO:0000256" key="3">
    <source>
        <dbReference type="ARBA" id="ARBA00022491"/>
    </source>
</evidence>
<dbReference type="NCBIfam" id="TIGR03824">
    <property type="entry name" value="FlgM_jcvi"/>
    <property type="match status" value="1"/>
</dbReference>
<keyword evidence="5" id="KW-0805">Transcription regulation</keyword>
<proteinExistence type="inferred from homology"/>
<gene>
    <name evidence="9" type="ORF">HAND00432_LOCUS12815</name>
</gene>
<evidence type="ECO:0000256" key="7">
    <source>
        <dbReference type="SAM" id="MobiDB-lite"/>
    </source>
</evidence>
<reference evidence="9" key="1">
    <citation type="submission" date="2021-01" db="EMBL/GenBank/DDBJ databases">
        <authorList>
            <person name="Corre E."/>
            <person name="Pelletier E."/>
            <person name="Niang G."/>
            <person name="Scheremetjew M."/>
            <person name="Finn R."/>
            <person name="Kale V."/>
            <person name="Holt S."/>
            <person name="Cochrane G."/>
            <person name="Meng A."/>
            <person name="Brown T."/>
            <person name="Cohen L."/>
        </authorList>
    </citation>
    <scope>NUCLEOTIDE SEQUENCE</scope>
    <source>
        <strain evidence="9">CCMP644</strain>
    </source>
</reference>
<keyword evidence="3" id="KW-0678">Repressor</keyword>
<organism evidence="9">
    <name type="scientific">Hemiselmis andersenii</name>
    <name type="common">Cryptophyte alga</name>
    <dbReference type="NCBI Taxonomy" id="464988"/>
    <lineage>
        <taxon>Eukaryota</taxon>
        <taxon>Cryptophyceae</taxon>
        <taxon>Cryptomonadales</taxon>
        <taxon>Hemiselmidaceae</taxon>
        <taxon>Hemiselmis</taxon>
    </lineage>
</organism>
<dbReference type="InterPro" id="IPR031316">
    <property type="entry name" value="FlgM_C"/>
</dbReference>
<evidence type="ECO:0000256" key="2">
    <source>
        <dbReference type="ARBA" id="ARBA00017823"/>
    </source>
</evidence>
<feature type="compositionally biased region" description="Low complexity" evidence="7">
    <location>
        <begin position="72"/>
        <end position="85"/>
    </location>
</feature>
<evidence type="ECO:0000256" key="4">
    <source>
        <dbReference type="ARBA" id="ARBA00022795"/>
    </source>
</evidence>
<evidence type="ECO:0000256" key="6">
    <source>
        <dbReference type="ARBA" id="ARBA00023163"/>
    </source>
</evidence>
<evidence type="ECO:0000256" key="1">
    <source>
        <dbReference type="ARBA" id="ARBA00005322"/>
    </source>
</evidence>
<evidence type="ECO:0000259" key="8">
    <source>
        <dbReference type="Pfam" id="PF04316"/>
    </source>
</evidence>
<sequence length="150" mass="15790">MTGKTRYFWLKKRRAKPIQEETPRHRPPLGSACTLEKPMKIGNSHDGIASPPKAERSAARPPEVAVKGANESVQPSVKAVSPPPSAKVAISSAAQAAASSAATEVSFDSAKVGRISQAISEGKFTVNANAIADKLVANAQELLKARANKH</sequence>
<accession>A0A7S1H0G7</accession>
<protein>
    <recommendedName>
        <fullName evidence="2">Negative regulator of flagellin synthesis</fullName>
    </recommendedName>
</protein>
<dbReference type="Pfam" id="PF04316">
    <property type="entry name" value="FlgM"/>
    <property type="match status" value="1"/>
</dbReference>
<evidence type="ECO:0000256" key="5">
    <source>
        <dbReference type="ARBA" id="ARBA00023015"/>
    </source>
</evidence>
<dbReference type="SUPFAM" id="SSF101498">
    <property type="entry name" value="Anti-sigma factor FlgM"/>
    <property type="match status" value="1"/>
</dbReference>
<feature type="region of interest" description="Disordered" evidence="7">
    <location>
        <begin position="1"/>
        <end position="85"/>
    </location>
</feature>
<dbReference type="InterPro" id="IPR007412">
    <property type="entry name" value="FlgM"/>
</dbReference>
<keyword evidence="4" id="KW-1005">Bacterial flagellum biogenesis</keyword>
<dbReference type="EMBL" id="HBFX01021092">
    <property type="protein sequence ID" value="CAD8958276.1"/>
    <property type="molecule type" value="Transcribed_RNA"/>
</dbReference>
<dbReference type="InterPro" id="IPR035890">
    <property type="entry name" value="Anti-sigma-28_factor_FlgM_sf"/>
</dbReference>
<evidence type="ECO:0000313" key="9">
    <source>
        <dbReference type="EMBL" id="CAD8958276.1"/>
    </source>
</evidence>
<dbReference type="GO" id="GO:0045892">
    <property type="term" value="P:negative regulation of DNA-templated transcription"/>
    <property type="evidence" value="ECO:0007669"/>
    <property type="project" value="InterPro"/>
</dbReference>
<keyword evidence="6" id="KW-0804">Transcription</keyword>
<feature type="domain" description="Anti-sigma-28 factor FlgM C-terminal" evidence="8">
    <location>
        <begin position="87"/>
        <end position="136"/>
    </location>
</feature>
<dbReference type="AlphaFoldDB" id="A0A7S1H0G7"/>
<name>A0A7S1H0G7_HEMAN</name>
<comment type="similarity">
    <text evidence="1">Belongs to the FlgM family.</text>
</comment>